<keyword evidence="1" id="KW-0812">Transmembrane</keyword>
<name>A0ABW4WLW5_9HYPH</name>
<dbReference type="Proteomes" id="UP001597349">
    <property type="component" value="Unassembled WGS sequence"/>
</dbReference>
<evidence type="ECO:0000313" key="3">
    <source>
        <dbReference type="Proteomes" id="UP001597349"/>
    </source>
</evidence>
<feature type="transmembrane region" description="Helical" evidence="1">
    <location>
        <begin position="30"/>
        <end position="48"/>
    </location>
</feature>
<dbReference type="EMBL" id="JBHUGY010000040">
    <property type="protein sequence ID" value="MFD2056534.1"/>
    <property type="molecule type" value="Genomic_DNA"/>
</dbReference>
<organism evidence="2 3">
    <name type="scientific">Mesorhizobium calcicola</name>
    <dbReference type="NCBI Taxonomy" id="1300310"/>
    <lineage>
        <taxon>Bacteria</taxon>
        <taxon>Pseudomonadati</taxon>
        <taxon>Pseudomonadota</taxon>
        <taxon>Alphaproteobacteria</taxon>
        <taxon>Hyphomicrobiales</taxon>
        <taxon>Phyllobacteriaceae</taxon>
        <taxon>Mesorhizobium</taxon>
    </lineage>
</organism>
<proteinExistence type="predicted"/>
<protein>
    <submittedName>
        <fullName evidence="2">Uncharacterized protein</fullName>
    </submittedName>
</protein>
<dbReference type="RefSeq" id="WP_379023772.1">
    <property type="nucleotide sequence ID" value="NZ_JBHUGY010000040.1"/>
</dbReference>
<sequence length="71" mass="7564">MDMLFCAHWKKAGRGAGGQEADWMYQPAPAFGRFLAAVAVIGIAVCVLDHAAAGEGRADTLVAWTQQGSWK</sequence>
<evidence type="ECO:0000256" key="1">
    <source>
        <dbReference type="SAM" id="Phobius"/>
    </source>
</evidence>
<keyword evidence="3" id="KW-1185">Reference proteome</keyword>
<accession>A0ABW4WLW5</accession>
<gene>
    <name evidence="2" type="ORF">ACFSQT_26680</name>
</gene>
<evidence type="ECO:0000313" key="2">
    <source>
        <dbReference type="EMBL" id="MFD2056534.1"/>
    </source>
</evidence>
<keyword evidence="1" id="KW-0472">Membrane</keyword>
<keyword evidence="1" id="KW-1133">Transmembrane helix</keyword>
<reference evidence="3" key="1">
    <citation type="journal article" date="2019" name="Int. J. Syst. Evol. Microbiol.">
        <title>The Global Catalogue of Microorganisms (GCM) 10K type strain sequencing project: providing services to taxonomists for standard genome sequencing and annotation.</title>
        <authorList>
            <consortium name="The Broad Institute Genomics Platform"/>
            <consortium name="The Broad Institute Genome Sequencing Center for Infectious Disease"/>
            <person name="Wu L."/>
            <person name="Ma J."/>
        </authorList>
    </citation>
    <scope>NUCLEOTIDE SEQUENCE [LARGE SCALE GENOMIC DNA]</scope>
    <source>
        <strain evidence="3">CGMCC 1.16226</strain>
    </source>
</reference>
<comment type="caution">
    <text evidence="2">The sequence shown here is derived from an EMBL/GenBank/DDBJ whole genome shotgun (WGS) entry which is preliminary data.</text>
</comment>